<sequence>MFEDLDNSSIKSLTIVKVNVWLRESNPDAYIPKMVSIGPYHKINPQLCPVEKYKILYLRRFLQRNESLDLKSCINEPQKLKEEALKCYDDIEDLNIDRQFCQMLLLDGCFVVEFIRKRCQMCLEGEDEIININVMVSASFRETECNVGNIKHLLHLVHIFSCHGNHVKLKYGIMFHKAVPNATKHSEARVSFAKVRNIRNDKSLFDIKFENGLMTIPCIRVEDDSETFLHNLIAYEQQSSDVQPKYFSDYVTFMDYLIDLAKYVNLLRRIRITVNWMGEDKYVATLFNKITYGVTTYSNFYYYEECLKACQHCEKSQNYTDYSSFDRSG</sequence>
<dbReference type="Pfam" id="PF03140">
    <property type="entry name" value="DUF247"/>
    <property type="match status" value="2"/>
</dbReference>
<gene>
    <name evidence="1" type="ORF">R3W88_011547</name>
</gene>
<protein>
    <submittedName>
        <fullName evidence="1">Uncharacterized protein</fullName>
    </submittedName>
</protein>
<name>A0AAV9L6T8_9SOLN</name>
<dbReference type="PANTHER" id="PTHR31170">
    <property type="entry name" value="BNAC04G53230D PROTEIN"/>
    <property type="match status" value="1"/>
</dbReference>
<evidence type="ECO:0000313" key="1">
    <source>
        <dbReference type="EMBL" id="KAK4721314.1"/>
    </source>
</evidence>
<proteinExistence type="predicted"/>
<dbReference type="EMBL" id="JAWPEI010000007">
    <property type="protein sequence ID" value="KAK4721314.1"/>
    <property type="molecule type" value="Genomic_DNA"/>
</dbReference>
<accession>A0AAV9L6T8</accession>
<dbReference type="PANTHER" id="PTHR31170:SF17">
    <property type="match status" value="1"/>
</dbReference>
<organism evidence="1 2">
    <name type="scientific">Solanum pinnatisectum</name>
    <name type="common">tansyleaf nightshade</name>
    <dbReference type="NCBI Taxonomy" id="50273"/>
    <lineage>
        <taxon>Eukaryota</taxon>
        <taxon>Viridiplantae</taxon>
        <taxon>Streptophyta</taxon>
        <taxon>Embryophyta</taxon>
        <taxon>Tracheophyta</taxon>
        <taxon>Spermatophyta</taxon>
        <taxon>Magnoliopsida</taxon>
        <taxon>eudicotyledons</taxon>
        <taxon>Gunneridae</taxon>
        <taxon>Pentapetalae</taxon>
        <taxon>asterids</taxon>
        <taxon>lamiids</taxon>
        <taxon>Solanales</taxon>
        <taxon>Solanaceae</taxon>
        <taxon>Solanoideae</taxon>
        <taxon>Solaneae</taxon>
        <taxon>Solanum</taxon>
    </lineage>
</organism>
<dbReference type="AlphaFoldDB" id="A0AAV9L6T8"/>
<dbReference type="Proteomes" id="UP001311915">
    <property type="component" value="Unassembled WGS sequence"/>
</dbReference>
<comment type="caution">
    <text evidence="1">The sequence shown here is derived from an EMBL/GenBank/DDBJ whole genome shotgun (WGS) entry which is preliminary data.</text>
</comment>
<keyword evidence="2" id="KW-1185">Reference proteome</keyword>
<reference evidence="1 2" key="1">
    <citation type="submission" date="2023-10" db="EMBL/GenBank/DDBJ databases">
        <title>Genome-Wide Identification Analysis in wild type Solanum Pinnatisectum Reveals Some Genes Defensing Phytophthora Infestans.</title>
        <authorList>
            <person name="Sun C."/>
        </authorList>
    </citation>
    <scope>NUCLEOTIDE SEQUENCE [LARGE SCALE GENOMIC DNA]</scope>
    <source>
        <strain evidence="1">LQN</strain>
        <tissue evidence="1">Leaf</tissue>
    </source>
</reference>
<evidence type="ECO:0000313" key="2">
    <source>
        <dbReference type="Proteomes" id="UP001311915"/>
    </source>
</evidence>
<dbReference type="InterPro" id="IPR004158">
    <property type="entry name" value="DUF247_pln"/>
</dbReference>